<evidence type="ECO:0000256" key="2">
    <source>
        <dbReference type="ARBA" id="ARBA00021549"/>
    </source>
</evidence>
<reference evidence="13 14" key="1">
    <citation type="journal article" date="2013" name="Nat. Commun.">
        <title>Genome sequence and functional genomic analysis of the oil-degrading bacterium Oleispira antarctica.</title>
        <authorList>
            <person name="Kube M."/>
            <person name="Chernikova T.N."/>
            <person name="Al-Ramahi Y."/>
            <person name="Beloqui A."/>
            <person name="Lopez-Cortez N."/>
            <person name="Guazzaroni M.E."/>
            <person name="Heipieper H.J."/>
            <person name="Klages S."/>
            <person name="Kotsyurbenko O.R."/>
            <person name="Langer I."/>
            <person name="Nechitaylo T.Y."/>
            <person name="Lunsdorf H."/>
            <person name="Fernandez M."/>
            <person name="Juarez S."/>
            <person name="Ciordia S."/>
            <person name="Singer A."/>
            <person name="Kagan O."/>
            <person name="Egorova O."/>
            <person name="Petit P.A."/>
            <person name="Stogios P."/>
            <person name="Kim Y."/>
            <person name="Tchigvintsev A."/>
            <person name="Flick R."/>
            <person name="Denaro R."/>
            <person name="Genovese M."/>
            <person name="Albar J.P."/>
            <person name="Reva O.N."/>
            <person name="Martinez-Gomariz M."/>
            <person name="Tran H."/>
            <person name="Ferrer M."/>
            <person name="Savchenko A."/>
            <person name="Yakunin A.F."/>
            <person name="Yakimov M.M."/>
            <person name="Golyshina O.V."/>
            <person name="Reinhardt R."/>
            <person name="Golyshin P.N."/>
        </authorList>
    </citation>
    <scope>NUCLEOTIDE SEQUENCE [LARGE SCALE GENOMIC DNA]</scope>
</reference>
<dbReference type="Pfam" id="PF07963">
    <property type="entry name" value="N_methyl"/>
    <property type="match status" value="1"/>
</dbReference>
<dbReference type="InterPro" id="IPR012902">
    <property type="entry name" value="N_methyl_site"/>
</dbReference>
<evidence type="ECO:0000256" key="6">
    <source>
        <dbReference type="ARBA" id="ARBA00022692"/>
    </source>
</evidence>
<dbReference type="Proteomes" id="UP000032749">
    <property type="component" value="Chromosome"/>
</dbReference>
<evidence type="ECO:0000259" key="12">
    <source>
        <dbReference type="Pfam" id="PF12019"/>
    </source>
</evidence>
<dbReference type="GO" id="GO:0005886">
    <property type="term" value="C:plasma membrane"/>
    <property type="evidence" value="ECO:0007669"/>
    <property type="project" value="UniProtKB-SubCell"/>
</dbReference>
<evidence type="ECO:0000313" key="14">
    <source>
        <dbReference type="Proteomes" id="UP000032749"/>
    </source>
</evidence>
<keyword evidence="14" id="KW-1185">Reference proteome</keyword>
<keyword evidence="6 11" id="KW-0812">Transmembrane</keyword>
<sequence>MKQHGFTLIELAIVLTIIALFINIGSHSYSFLINKIRVQSDTRNLLMMLRMTRLYAITHKTTSVLCPSNDNKICIKDWKQPLIQFNDVNKNNKRDDDEIIQNRFEAFKGNDLIIDYPRTQVRFNEQGIANFYNGTFSYCLDEVVKGIVISRIGRIRFAQDLDGDNIPDVNSSTPVFCK</sequence>
<keyword evidence="7 11" id="KW-1133">Transmembrane helix</keyword>
<comment type="subcellular location">
    <subcellularLocation>
        <location evidence="1">Cell inner membrane</location>
        <topology evidence="1">Single-pass membrane protein</topology>
    </subcellularLocation>
</comment>
<organism evidence="13 14">
    <name type="scientific">Oleispira antarctica RB-8</name>
    <dbReference type="NCBI Taxonomy" id="698738"/>
    <lineage>
        <taxon>Bacteria</taxon>
        <taxon>Pseudomonadati</taxon>
        <taxon>Pseudomonadota</taxon>
        <taxon>Gammaproteobacteria</taxon>
        <taxon>Oceanospirillales</taxon>
        <taxon>Oceanospirillaceae</taxon>
        <taxon>Oleispira</taxon>
    </lineage>
</organism>
<keyword evidence="4" id="KW-0488">Methylation</keyword>
<dbReference type="HOGENOM" id="CLU_084761_4_1_6"/>
<evidence type="ECO:0000256" key="4">
    <source>
        <dbReference type="ARBA" id="ARBA00022481"/>
    </source>
</evidence>
<keyword evidence="8 11" id="KW-0472">Membrane</keyword>
<dbReference type="Gene3D" id="3.55.40.10">
    <property type="entry name" value="minor pseudopilin epsh domain"/>
    <property type="match status" value="1"/>
</dbReference>
<protein>
    <recommendedName>
        <fullName evidence="2">Type II secretion system protein H</fullName>
    </recommendedName>
    <alternativeName>
        <fullName evidence="10">General secretion pathway protein H</fullName>
    </alternativeName>
</protein>
<evidence type="ECO:0000256" key="5">
    <source>
        <dbReference type="ARBA" id="ARBA00022519"/>
    </source>
</evidence>
<dbReference type="KEGG" id="oai:OLEAN_C05940"/>
<evidence type="ECO:0000256" key="11">
    <source>
        <dbReference type="SAM" id="Phobius"/>
    </source>
</evidence>
<evidence type="ECO:0000256" key="8">
    <source>
        <dbReference type="ARBA" id="ARBA00023136"/>
    </source>
</evidence>
<dbReference type="OrthoDB" id="6182870at2"/>
<dbReference type="SUPFAM" id="SSF54523">
    <property type="entry name" value="Pili subunits"/>
    <property type="match status" value="1"/>
</dbReference>
<dbReference type="InterPro" id="IPR022346">
    <property type="entry name" value="T2SS_GspH"/>
</dbReference>
<dbReference type="GO" id="GO:0015627">
    <property type="term" value="C:type II protein secretion system complex"/>
    <property type="evidence" value="ECO:0007669"/>
    <property type="project" value="InterPro"/>
</dbReference>
<evidence type="ECO:0000256" key="7">
    <source>
        <dbReference type="ARBA" id="ARBA00022989"/>
    </source>
</evidence>
<dbReference type="GO" id="GO:0015628">
    <property type="term" value="P:protein secretion by the type II secretion system"/>
    <property type="evidence" value="ECO:0007669"/>
    <property type="project" value="InterPro"/>
</dbReference>
<keyword evidence="3" id="KW-1003">Cell membrane</keyword>
<dbReference type="Pfam" id="PF12019">
    <property type="entry name" value="GspH"/>
    <property type="match status" value="1"/>
</dbReference>
<dbReference type="AlphaFoldDB" id="R4YKG5"/>
<feature type="transmembrane region" description="Helical" evidence="11">
    <location>
        <begin position="6"/>
        <end position="25"/>
    </location>
</feature>
<keyword evidence="5" id="KW-0997">Cell inner membrane</keyword>
<evidence type="ECO:0000256" key="9">
    <source>
        <dbReference type="ARBA" id="ARBA00025772"/>
    </source>
</evidence>
<dbReference type="NCBIfam" id="TIGR02532">
    <property type="entry name" value="IV_pilin_GFxxxE"/>
    <property type="match status" value="1"/>
</dbReference>
<name>R4YKG5_OLEAN</name>
<accession>R4YKG5</accession>
<evidence type="ECO:0000256" key="1">
    <source>
        <dbReference type="ARBA" id="ARBA00004377"/>
    </source>
</evidence>
<comment type="similarity">
    <text evidence="9">Belongs to the GSP H family.</text>
</comment>
<evidence type="ECO:0000313" key="13">
    <source>
        <dbReference type="EMBL" id="CCK74770.1"/>
    </source>
</evidence>
<dbReference type="EMBL" id="FO203512">
    <property type="protein sequence ID" value="CCK74770.1"/>
    <property type="molecule type" value="Genomic_DNA"/>
</dbReference>
<dbReference type="InterPro" id="IPR045584">
    <property type="entry name" value="Pilin-like"/>
</dbReference>
<dbReference type="STRING" id="698738.OLEAN_C05940"/>
<proteinExistence type="inferred from homology"/>
<evidence type="ECO:0000256" key="3">
    <source>
        <dbReference type="ARBA" id="ARBA00022475"/>
    </source>
</evidence>
<evidence type="ECO:0000256" key="10">
    <source>
        <dbReference type="ARBA" id="ARBA00030775"/>
    </source>
</evidence>
<feature type="domain" description="General secretion pathway GspH" evidence="12">
    <location>
        <begin position="42"/>
        <end position="153"/>
    </location>
</feature>
<gene>
    <name evidence="13" type="ORF">OLEAN_C05940</name>
</gene>